<dbReference type="PANTHER" id="PTHR43048">
    <property type="entry name" value="METHYLMALONYL-COA EPIMERASE"/>
    <property type="match status" value="1"/>
</dbReference>
<name>A0AB73T1P7_9FIRM</name>
<dbReference type="GO" id="GO:0046491">
    <property type="term" value="P:L-methylmalonyl-CoA metabolic process"/>
    <property type="evidence" value="ECO:0007669"/>
    <property type="project" value="TreeGrafter"/>
</dbReference>
<dbReference type="EMBL" id="QGGY01000010">
    <property type="protein sequence ID" value="PWJ74001.1"/>
    <property type="molecule type" value="Genomic_DNA"/>
</dbReference>
<evidence type="ECO:0000256" key="1">
    <source>
        <dbReference type="ARBA" id="ARBA00022723"/>
    </source>
</evidence>
<proteinExistence type="predicted"/>
<dbReference type="Pfam" id="PF13669">
    <property type="entry name" value="Glyoxalase_4"/>
    <property type="match status" value="1"/>
</dbReference>
<dbReference type="PROSITE" id="PS51819">
    <property type="entry name" value="VOC"/>
    <property type="match status" value="2"/>
</dbReference>
<dbReference type="InterPro" id="IPR051785">
    <property type="entry name" value="MMCE/EMCE_epimerase"/>
</dbReference>
<dbReference type="Pfam" id="PF00903">
    <property type="entry name" value="Glyoxalase"/>
    <property type="match status" value="1"/>
</dbReference>
<evidence type="ECO:0000313" key="3">
    <source>
        <dbReference type="EMBL" id="PWJ74001.1"/>
    </source>
</evidence>
<dbReference type="Proteomes" id="UP000245412">
    <property type="component" value="Unassembled WGS sequence"/>
</dbReference>
<dbReference type="Gene3D" id="3.10.180.10">
    <property type="entry name" value="2,3-Dihydroxybiphenyl 1,2-Dioxygenase, domain 1"/>
    <property type="match status" value="2"/>
</dbReference>
<evidence type="ECO:0000259" key="2">
    <source>
        <dbReference type="PROSITE" id="PS51819"/>
    </source>
</evidence>
<keyword evidence="4" id="KW-1185">Reference proteome</keyword>
<accession>A0AB73T1P7</accession>
<dbReference type="AlphaFoldDB" id="A0AB73T1P7"/>
<sequence>MRLADIVQGVQHLGIPVVNLNEAVNWYEEKLGFRRVQQKIVLNPNYMEMAILVLGDIMLQIYQPSGRERIEVAKRRDGILDHFAIEAPDIEECAREALEKGMQVHSSTPDGIIHYTTLGEKGVKGINFAGPNQEVVEFCHDNSIGYGARKGLQGWAHLALKVRDLERSREFYGKLGFKECGGGYLMTDDGRLEIAFMKNNGFMLEIIQMAGQGLLELDKRTSGHIDHIALDVSDISDALFLAKKEGFRMIHYVVQTLPILERGIRFFKVMGPDGEIIEFAEKNYLTF</sequence>
<organism evidence="3 4">
    <name type="scientific">Murimonas intestini</name>
    <dbReference type="NCBI Taxonomy" id="1337051"/>
    <lineage>
        <taxon>Bacteria</taxon>
        <taxon>Bacillati</taxon>
        <taxon>Bacillota</taxon>
        <taxon>Clostridia</taxon>
        <taxon>Lachnospirales</taxon>
        <taxon>Lachnospiraceae</taxon>
        <taxon>Murimonas</taxon>
    </lineage>
</organism>
<reference evidence="3 4" key="1">
    <citation type="submission" date="2018-05" db="EMBL/GenBank/DDBJ databases">
        <authorList>
            <person name="Goeker M."/>
            <person name="Huntemann M."/>
            <person name="Clum A."/>
            <person name="Pillay M."/>
            <person name="Palaniappan K."/>
            <person name="Varghese N."/>
            <person name="Mikhailova N."/>
            <person name="Stamatis D."/>
            <person name="Reddy T."/>
            <person name="Daum C."/>
            <person name="Shapiro N."/>
            <person name="Ivanova N."/>
            <person name="Kyrpides N."/>
            <person name="Woyke T."/>
        </authorList>
    </citation>
    <scope>NUCLEOTIDE SEQUENCE [LARGE SCALE GENOMIC DNA]</scope>
    <source>
        <strain evidence="3 4">DSM 26524</strain>
    </source>
</reference>
<dbReference type="RefSeq" id="WP_109747347.1">
    <property type="nucleotide sequence ID" value="NZ_CABJAT010000008.1"/>
</dbReference>
<protein>
    <submittedName>
        <fullName evidence="3">Catechol 2,3-dioxygenase-like lactoylglutathione lyase family enzyme</fullName>
    </submittedName>
</protein>
<feature type="domain" description="VOC" evidence="2">
    <location>
        <begin position="154"/>
        <end position="282"/>
    </location>
</feature>
<dbReference type="GO" id="GO:0046872">
    <property type="term" value="F:metal ion binding"/>
    <property type="evidence" value="ECO:0007669"/>
    <property type="project" value="UniProtKB-KW"/>
</dbReference>
<feature type="domain" description="VOC" evidence="2">
    <location>
        <begin position="9"/>
        <end position="141"/>
    </location>
</feature>
<evidence type="ECO:0000313" key="4">
    <source>
        <dbReference type="Proteomes" id="UP000245412"/>
    </source>
</evidence>
<dbReference type="PANTHER" id="PTHR43048:SF3">
    <property type="entry name" value="METHYLMALONYL-COA EPIMERASE, MITOCHONDRIAL"/>
    <property type="match status" value="1"/>
</dbReference>
<dbReference type="InterPro" id="IPR004360">
    <property type="entry name" value="Glyas_Fos-R_dOase_dom"/>
</dbReference>
<dbReference type="InterPro" id="IPR029068">
    <property type="entry name" value="Glyas_Bleomycin-R_OHBP_Dase"/>
</dbReference>
<dbReference type="CDD" id="cd06587">
    <property type="entry name" value="VOC"/>
    <property type="match status" value="1"/>
</dbReference>
<keyword evidence="1" id="KW-0479">Metal-binding</keyword>
<dbReference type="SUPFAM" id="SSF54593">
    <property type="entry name" value="Glyoxalase/Bleomycin resistance protein/Dihydroxybiphenyl dioxygenase"/>
    <property type="match status" value="2"/>
</dbReference>
<dbReference type="InterPro" id="IPR037523">
    <property type="entry name" value="VOC_core"/>
</dbReference>
<dbReference type="GO" id="GO:0004493">
    <property type="term" value="F:methylmalonyl-CoA epimerase activity"/>
    <property type="evidence" value="ECO:0007669"/>
    <property type="project" value="TreeGrafter"/>
</dbReference>
<gene>
    <name evidence="3" type="ORF">C7383_11037</name>
</gene>
<comment type="caution">
    <text evidence="3">The sequence shown here is derived from an EMBL/GenBank/DDBJ whole genome shotgun (WGS) entry which is preliminary data.</text>
</comment>